<dbReference type="EMBL" id="FQVN01000003">
    <property type="protein sequence ID" value="SHF27366.1"/>
    <property type="molecule type" value="Genomic_DNA"/>
</dbReference>
<dbReference type="PANTHER" id="PTHR30157:SF0">
    <property type="entry name" value="NADPH-DEPENDENT FERRIC-CHELATE REDUCTASE"/>
    <property type="match status" value="1"/>
</dbReference>
<protein>
    <submittedName>
        <fullName evidence="3">NADPH-dependent ferric siderophore reductase, contains FAD-binding and SIP domains</fullName>
    </submittedName>
</protein>
<evidence type="ECO:0000313" key="3">
    <source>
        <dbReference type="EMBL" id="SHF27366.1"/>
    </source>
</evidence>
<dbReference type="Gene3D" id="3.40.50.80">
    <property type="entry name" value="Nucleotide-binding domain of ferredoxin-NADP reductase (FNR) module"/>
    <property type="match status" value="1"/>
</dbReference>
<dbReference type="Proteomes" id="UP000184501">
    <property type="component" value="Unassembled WGS sequence"/>
</dbReference>
<dbReference type="InterPro" id="IPR013113">
    <property type="entry name" value="SIP_FAD-bd"/>
</dbReference>
<gene>
    <name evidence="3" type="ORF">SAMN05444320_10340</name>
</gene>
<evidence type="ECO:0000313" key="4">
    <source>
        <dbReference type="Proteomes" id="UP000184501"/>
    </source>
</evidence>
<evidence type="ECO:0000259" key="2">
    <source>
        <dbReference type="PROSITE" id="PS51384"/>
    </source>
</evidence>
<dbReference type="RefSeq" id="WP_073481139.1">
    <property type="nucleotide sequence ID" value="NZ_FQVN01000003.1"/>
</dbReference>
<dbReference type="Gene3D" id="2.40.30.10">
    <property type="entry name" value="Translation factors"/>
    <property type="match status" value="1"/>
</dbReference>
<sequence length="320" mass="34649">MTEPTTAPMAGPRTDPKTEPKTEPGIGFSAEVQRQLAQIRTYLAPVLRVEQVTPKMTRVRVGGPELTGFAGGRGADEHIKLIFPAPGERVPVLPTFTPNGLRYPEGVPPSHARSYTVRRYDPLTNELDVDFVIHGHGAASEWARLARPGDQLGIAGPKGGFLPSDDADLHLLVGDDSALPAIATILEHMPPGAAVRAVIEVADADEEQELATEATADVQWLHRSAVGTPSLVEVVRSLTWPSGLVHAWVAGEAGVVRDLRRHLLRERGMERGCLRATGYWRQGKTTDEWAAEDMVKLRAALAEGRVTEAQVLRGEADLDD</sequence>
<proteinExistence type="predicted"/>
<dbReference type="CDD" id="cd06193">
    <property type="entry name" value="siderophore_interacting"/>
    <property type="match status" value="1"/>
</dbReference>
<evidence type="ECO:0000256" key="1">
    <source>
        <dbReference type="SAM" id="MobiDB-lite"/>
    </source>
</evidence>
<accession>A0A1M5ABE0</accession>
<dbReference type="GO" id="GO:0016491">
    <property type="term" value="F:oxidoreductase activity"/>
    <property type="evidence" value="ECO:0007669"/>
    <property type="project" value="InterPro"/>
</dbReference>
<dbReference type="InterPro" id="IPR039261">
    <property type="entry name" value="FNR_nucleotide-bd"/>
</dbReference>
<dbReference type="STRING" id="2017.SAMN05444320_10340"/>
<dbReference type="InterPro" id="IPR017938">
    <property type="entry name" value="Riboflavin_synthase-like_b-brl"/>
</dbReference>
<feature type="region of interest" description="Disordered" evidence="1">
    <location>
        <begin position="1"/>
        <end position="25"/>
    </location>
</feature>
<name>A0A1M5ABE0_STRHI</name>
<dbReference type="Pfam" id="PF08021">
    <property type="entry name" value="FAD_binding_9"/>
    <property type="match status" value="1"/>
</dbReference>
<organism evidence="3 4">
    <name type="scientific">Streptoalloteichus hindustanus</name>
    <dbReference type="NCBI Taxonomy" id="2017"/>
    <lineage>
        <taxon>Bacteria</taxon>
        <taxon>Bacillati</taxon>
        <taxon>Actinomycetota</taxon>
        <taxon>Actinomycetes</taxon>
        <taxon>Pseudonocardiales</taxon>
        <taxon>Pseudonocardiaceae</taxon>
        <taxon>Streptoalloteichus</taxon>
    </lineage>
</organism>
<dbReference type="Pfam" id="PF04954">
    <property type="entry name" value="SIP"/>
    <property type="match status" value="1"/>
</dbReference>
<dbReference type="AlphaFoldDB" id="A0A1M5ABE0"/>
<dbReference type="PROSITE" id="PS51384">
    <property type="entry name" value="FAD_FR"/>
    <property type="match status" value="1"/>
</dbReference>
<dbReference type="PANTHER" id="PTHR30157">
    <property type="entry name" value="FERRIC REDUCTASE, NADPH-DEPENDENT"/>
    <property type="match status" value="1"/>
</dbReference>
<dbReference type="InterPro" id="IPR039374">
    <property type="entry name" value="SIP_fam"/>
</dbReference>
<reference evidence="3 4" key="1">
    <citation type="submission" date="2016-11" db="EMBL/GenBank/DDBJ databases">
        <authorList>
            <person name="Jaros S."/>
            <person name="Januszkiewicz K."/>
            <person name="Wedrychowicz H."/>
        </authorList>
    </citation>
    <scope>NUCLEOTIDE SEQUENCE [LARGE SCALE GENOMIC DNA]</scope>
    <source>
        <strain evidence="3 4">DSM 44523</strain>
    </source>
</reference>
<dbReference type="InterPro" id="IPR017927">
    <property type="entry name" value="FAD-bd_FR_type"/>
</dbReference>
<feature type="domain" description="FAD-binding FR-type" evidence="2">
    <location>
        <begin position="39"/>
        <end position="164"/>
    </location>
</feature>
<keyword evidence="4" id="KW-1185">Reference proteome</keyword>
<dbReference type="SUPFAM" id="SSF63380">
    <property type="entry name" value="Riboflavin synthase domain-like"/>
    <property type="match status" value="1"/>
</dbReference>
<dbReference type="InterPro" id="IPR007037">
    <property type="entry name" value="SIP_rossman_dom"/>
</dbReference>